<evidence type="ECO:0000256" key="4">
    <source>
        <dbReference type="ARBA" id="ARBA00022989"/>
    </source>
</evidence>
<name>A0A6L6UAJ5_9FLAO</name>
<dbReference type="Pfam" id="PF18911">
    <property type="entry name" value="PKD_4"/>
    <property type="match status" value="2"/>
</dbReference>
<dbReference type="SMART" id="SM00089">
    <property type="entry name" value="PKD"/>
    <property type="match status" value="3"/>
</dbReference>
<keyword evidence="2" id="KW-0812">Transmembrane</keyword>
<dbReference type="SUPFAM" id="SSF49299">
    <property type="entry name" value="PKD domain"/>
    <property type="match status" value="2"/>
</dbReference>
<gene>
    <name evidence="7" type="ORF">GN138_12990</name>
</gene>
<evidence type="ECO:0000256" key="2">
    <source>
        <dbReference type="ARBA" id="ARBA00022692"/>
    </source>
</evidence>
<dbReference type="InterPro" id="IPR008979">
    <property type="entry name" value="Galactose-bd-like_sf"/>
</dbReference>
<dbReference type="CDD" id="cd00146">
    <property type="entry name" value="PKD"/>
    <property type="match status" value="2"/>
</dbReference>
<evidence type="ECO:0000313" key="8">
    <source>
        <dbReference type="Proteomes" id="UP000478208"/>
    </source>
</evidence>
<feature type="domain" description="PKD" evidence="6">
    <location>
        <begin position="67"/>
        <end position="118"/>
    </location>
</feature>
<dbReference type="PROSITE" id="PS50093">
    <property type="entry name" value="PKD"/>
    <property type="match status" value="3"/>
</dbReference>
<feature type="domain" description="PKD" evidence="6">
    <location>
        <begin position="148"/>
        <end position="202"/>
    </location>
</feature>
<protein>
    <submittedName>
        <fullName evidence="7">PKD domain-containing protein</fullName>
    </submittedName>
</protein>
<dbReference type="InterPro" id="IPR022409">
    <property type="entry name" value="PKD/Chitinase_dom"/>
</dbReference>
<dbReference type="GO" id="GO:0005261">
    <property type="term" value="F:monoatomic cation channel activity"/>
    <property type="evidence" value="ECO:0007669"/>
    <property type="project" value="TreeGrafter"/>
</dbReference>
<evidence type="ECO:0000313" key="7">
    <source>
        <dbReference type="EMBL" id="MUU79365.1"/>
    </source>
</evidence>
<dbReference type="EMBL" id="WOWS01000005">
    <property type="protein sequence ID" value="MUU79365.1"/>
    <property type="molecule type" value="Genomic_DNA"/>
</dbReference>
<evidence type="ECO:0000256" key="1">
    <source>
        <dbReference type="ARBA" id="ARBA00004141"/>
    </source>
</evidence>
<dbReference type="Gene3D" id="2.60.120.260">
    <property type="entry name" value="Galactose-binding domain-like"/>
    <property type="match status" value="1"/>
</dbReference>
<evidence type="ECO:0000256" key="5">
    <source>
        <dbReference type="ARBA" id="ARBA00023136"/>
    </source>
</evidence>
<dbReference type="GO" id="GO:0005886">
    <property type="term" value="C:plasma membrane"/>
    <property type="evidence" value="ECO:0007669"/>
    <property type="project" value="TreeGrafter"/>
</dbReference>
<dbReference type="InterPro" id="IPR000601">
    <property type="entry name" value="PKD_dom"/>
</dbReference>
<keyword evidence="3" id="KW-0677">Repeat</keyword>
<dbReference type="SUPFAM" id="SSF49785">
    <property type="entry name" value="Galactose-binding domain-like"/>
    <property type="match status" value="1"/>
</dbReference>
<dbReference type="AlphaFoldDB" id="A0A6L6UAJ5"/>
<sequence length="481" mass="52476">MSHTFIKKYSLSVLFLIITFSITSCYDEGYDEFVAPTGNVNNIQPNTLFTTSTDPDNSLAIIFRSFSTDAVSYLWDFGDGNTSTEANPDYTYTTGGLYTVTLTTTSSDGLTAEASEEVSPIFVDFNHSSIDTEVTFENLTSGAKSLVWDFGDGDTLEWDSEVDTEEDFSFNPVHVYLTDDTFQATLTATNFLDVEVSVTQSIEGLVLSTIPNFTFTVSSLTVEFTDASILAVSHFWEFGDGNTSTELNPVHTYAADGTYNVTLTTTNASGTSNSTTQAVPVGGIEATFAAEILNGSIDEYVGTSSDNADAWDMTPNSTVNDDVLGTIDSPYRALWYNTTLNDWIEANFNTSNEAPGVSSTHYTPDRSIKLHEVQRRAYQPFAVEPGVVYTIKLWVKAEGTGELSVYIMDNEIVDETTLETDNLAKLVVTGGTNNNNAFEEYEFTFEATTTTALFYGKPTGAVIDGSNEVFIDEVSVITPGF</sequence>
<proteinExistence type="predicted"/>
<dbReference type="InterPro" id="IPR035986">
    <property type="entry name" value="PKD_dom_sf"/>
</dbReference>
<dbReference type="InterPro" id="IPR013783">
    <property type="entry name" value="Ig-like_fold"/>
</dbReference>
<organism evidence="7 8">
    <name type="scientific">Winogradskyella endarachnes</name>
    <dbReference type="NCBI Taxonomy" id="2681965"/>
    <lineage>
        <taxon>Bacteria</taxon>
        <taxon>Pseudomonadati</taxon>
        <taxon>Bacteroidota</taxon>
        <taxon>Flavobacteriia</taxon>
        <taxon>Flavobacteriales</taxon>
        <taxon>Flavobacteriaceae</taxon>
        <taxon>Winogradskyella</taxon>
    </lineage>
</organism>
<keyword evidence="4" id="KW-1133">Transmembrane helix</keyword>
<evidence type="ECO:0000259" key="6">
    <source>
        <dbReference type="PROSITE" id="PS50093"/>
    </source>
</evidence>
<evidence type="ECO:0000256" key="3">
    <source>
        <dbReference type="ARBA" id="ARBA00022737"/>
    </source>
</evidence>
<dbReference type="Proteomes" id="UP000478208">
    <property type="component" value="Unassembled WGS sequence"/>
</dbReference>
<dbReference type="RefSeq" id="WP_157364437.1">
    <property type="nucleotide sequence ID" value="NZ_WOWS01000005.1"/>
</dbReference>
<accession>A0A6L6UAJ5</accession>
<comment type="caution">
    <text evidence="7">The sequence shown here is derived from an EMBL/GenBank/DDBJ whole genome shotgun (WGS) entry which is preliminary data.</text>
</comment>
<dbReference type="GO" id="GO:0006816">
    <property type="term" value="P:calcium ion transport"/>
    <property type="evidence" value="ECO:0007669"/>
    <property type="project" value="TreeGrafter"/>
</dbReference>
<reference evidence="7 8" key="1">
    <citation type="submission" date="2019-12" db="EMBL/GenBank/DDBJ databases">
        <authorList>
            <person name="Li J."/>
        </authorList>
    </citation>
    <scope>NUCLEOTIDE SEQUENCE [LARGE SCALE GENOMIC DNA]</scope>
    <source>
        <strain evidence="7 8">HL2-2</strain>
    </source>
</reference>
<keyword evidence="8" id="KW-1185">Reference proteome</keyword>
<dbReference type="Gene3D" id="2.60.40.10">
    <property type="entry name" value="Immunoglobulins"/>
    <property type="match status" value="3"/>
</dbReference>
<keyword evidence="5" id="KW-0472">Membrane</keyword>
<feature type="domain" description="PKD" evidence="6">
    <location>
        <begin position="232"/>
        <end position="281"/>
    </location>
</feature>
<dbReference type="PANTHER" id="PTHR46730:SF1">
    <property type="entry name" value="PLAT DOMAIN-CONTAINING PROTEIN"/>
    <property type="match status" value="1"/>
</dbReference>
<dbReference type="PROSITE" id="PS51257">
    <property type="entry name" value="PROKAR_LIPOPROTEIN"/>
    <property type="match status" value="1"/>
</dbReference>
<dbReference type="PANTHER" id="PTHR46730">
    <property type="entry name" value="POLYCYSTIN-1"/>
    <property type="match status" value="1"/>
</dbReference>
<comment type="subcellular location">
    <subcellularLocation>
        <location evidence="1">Membrane</location>
        <topology evidence="1">Multi-pass membrane protein</topology>
    </subcellularLocation>
</comment>